<protein>
    <recommendedName>
        <fullName evidence="16">UDP-N-acetylenolpyruvoylglucosamine reductase</fullName>
        <ecNumber evidence="16">1.3.1.98</ecNumber>
    </recommendedName>
    <alternativeName>
        <fullName evidence="16">UDP-N-acetylmuramate dehydrogenase</fullName>
    </alternativeName>
</protein>
<comment type="caution">
    <text evidence="18">The sequence shown here is derived from an EMBL/GenBank/DDBJ whole genome shotgun (WGS) entry which is preliminary data.</text>
</comment>
<dbReference type="Pfam" id="PF01565">
    <property type="entry name" value="FAD_binding_4"/>
    <property type="match status" value="1"/>
</dbReference>
<evidence type="ECO:0000256" key="14">
    <source>
        <dbReference type="ARBA" id="ARBA00023316"/>
    </source>
</evidence>
<evidence type="ECO:0000256" key="9">
    <source>
        <dbReference type="ARBA" id="ARBA00022857"/>
    </source>
</evidence>
<reference evidence="19" key="1">
    <citation type="journal article" date="2015" name="MBio">
        <title>Genome-Resolved Metagenomic Analysis Reveals Roles for Candidate Phyla and Other Microbial Community Members in Biogeochemical Transformations in Oil Reservoirs.</title>
        <authorList>
            <person name="Hu P."/>
            <person name="Tom L."/>
            <person name="Singh A."/>
            <person name="Thomas B.C."/>
            <person name="Baker B.J."/>
            <person name="Piceno Y.M."/>
            <person name="Andersen G.L."/>
            <person name="Banfield J.F."/>
        </authorList>
    </citation>
    <scope>NUCLEOTIDE SEQUENCE [LARGE SCALE GENOMIC DNA]</scope>
</reference>
<gene>
    <name evidence="16" type="primary">murB</name>
    <name evidence="18" type="ORF">XD87_0412</name>
</gene>
<keyword evidence="12 16" id="KW-0560">Oxidoreductase</keyword>
<dbReference type="InterPro" id="IPR036318">
    <property type="entry name" value="FAD-bd_PCMH-like_sf"/>
</dbReference>
<keyword evidence="8 16" id="KW-0274">FAD</keyword>
<dbReference type="AlphaFoldDB" id="A0A101GYN2"/>
<evidence type="ECO:0000256" key="13">
    <source>
        <dbReference type="ARBA" id="ARBA00023306"/>
    </source>
</evidence>
<comment type="catalytic activity">
    <reaction evidence="15 16">
        <text>UDP-N-acetyl-alpha-D-muramate + NADP(+) = UDP-N-acetyl-3-O-(1-carboxyvinyl)-alpha-D-glucosamine + NADPH + H(+)</text>
        <dbReference type="Rhea" id="RHEA:12248"/>
        <dbReference type="ChEBI" id="CHEBI:15378"/>
        <dbReference type="ChEBI" id="CHEBI:57783"/>
        <dbReference type="ChEBI" id="CHEBI:58349"/>
        <dbReference type="ChEBI" id="CHEBI:68483"/>
        <dbReference type="ChEBI" id="CHEBI:70757"/>
        <dbReference type="EC" id="1.3.1.98"/>
    </reaction>
</comment>
<dbReference type="GO" id="GO:0005829">
    <property type="term" value="C:cytosol"/>
    <property type="evidence" value="ECO:0007669"/>
    <property type="project" value="TreeGrafter"/>
</dbReference>
<evidence type="ECO:0000313" key="18">
    <source>
        <dbReference type="EMBL" id="KUK66944.1"/>
    </source>
</evidence>
<dbReference type="Gene3D" id="3.30.465.10">
    <property type="match status" value="1"/>
</dbReference>
<dbReference type="NCBIfam" id="NF000755">
    <property type="entry name" value="PRK00046.1"/>
    <property type="match status" value="1"/>
</dbReference>
<dbReference type="InterPro" id="IPR016167">
    <property type="entry name" value="FAD-bd_PCMH_sub1"/>
</dbReference>
<dbReference type="PANTHER" id="PTHR21071">
    <property type="entry name" value="UDP-N-ACETYLENOLPYRUVOYLGLUCOSAMINE REDUCTASE"/>
    <property type="match status" value="1"/>
</dbReference>
<feature type="active site" description="Proton donor" evidence="16">
    <location>
        <position position="244"/>
    </location>
</feature>
<dbReference type="GO" id="GO:0008360">
    <property type="term" value="P:regulation of cell shape"/>
    <property type="evidence" value="ECO:0007669"/>
    <property type="project" value="UniProtKB-KW"/>
</dbReference>
<dbReference type="Pfam" id="PF02873">
    <property type="entry name" value="MurB_C"/>
    <property type="match status" value="1"/>
</dbReference>
<evidence type="ECO:0000256" key="6">
    <source>
        <dbReference type="ARBA" id="ARBA00022618"/>
    </source>
</evidence>
<comment type="subcellular location">
    <subcellularLocation>
        <location evidence="3 16">Cytoplasm</location>
    </subcellularLocation>
</comment>
<dbReference type="EC" id="1.3.1.98" evidence="16"/>
<keyword evidence="5 16" id="KW-0963">Cytoplasm</keyword>
<dbReference type="EMBL" id="LGGI01000059">
    <property type="protein sequence ID" value="KUK66944.1"/>
    <property type="molecule type" value="Genomic_DNA"/>
</dbReference>
<dbReference type="InterPro" id="IPR016166">
    <property type="entry name" value="FAD-bd_PCMH"/>
</dbReference>
<organism evidence="18 19">
    <name type="scientific">candidate division WS6 bacterium 36_33</name>
    <dbReference type="NCBI Taxonomy" id="1641388"/>
    <lineage>
        <taxon>Bacteria</taxon>
        <taxon>Candidatus Dojkabacteria</taxon>
    </lineage>
</organism>
<feature type="active site" evidence="16">
    <location>
        <position position="354"/>
    </location>
</feature>
<evidence type="ECO:0000256" key="1">
    <source>
        <dbReference type="ARBA" id="ARBA00001974"/>
    </source>
</evidence>
<keyword evidence="14 16" id="KW-0961">Cell wall biogenesis/degradation</keyword>
<evidence type="ECO:0000259" key="17">
    <source>
        <dbReference type="PROSITE" id="PS51387"/>
    </source>
</evidence>
<dbReference type="GO" id="GO:0071949">
    <property type="term" value="F:FAD binding"/>
    <property type="evidence" value="ECO:0007669"/>
    <property type="project" value="InterPro"/>
</dbReference>
<evidence type="ECO:0000256" key="2">
    <source>
        <dbReference type="ARBA" id="ARBA00003921"/>
    </source>
</evidence>
<dbReference type="InterPro" id="IPR011601">
    <property type="entry name" value="MurB_C"/>
</dbReference>
<dbReference type="GO" id="GO:0008762">
    <property type="term" value="F:UDP-N-acetylmuramate dehydrogenase activity"/>
    <property type="evidence" value="ECO:0007669"/>
    <property type="project" value="UniProtKB-UniRule"/>
</dbReference>
<accession>A0A101GYN2</accession>
<dbReference type="NCBIfam" id="TIGR00179">
    <property type="entry name" value="murB"/>
    <property type="match status" value="1"/>
</dbReference>
<dbReference type="SUPFAM" id="SSF56176">
    <property type="entry name" value="FAD-binding/transporter-associated domain-like"/>
    <property type="match status" value="1"/>
</dbReference>
<evidence type="ECO:0000313" key="19">
    <source>
        <dbReference type="Proteomes" id="UP000053469"/>
    </source>
</evidence>
<keyword evidence="6 16" id="KW-0132">Cell division</keyword>
<evidence type="ECO:0000256" key="3">
    <source>
        <dbReference type="ARBA" id="ARBA00004496"/>
    </source>
</evidence>
<comment type="pathway">
    <text evidence="4 16">Cell wall biogenesis; peptidoglycan biosynthesis.</text>
</comment>
<evidence type="ECO:0000256" key="12">
    <source>
        <dbReference type="ARBA" id="ARBA00023002"/>
    </source>
</evidence>
<keyword evidence="11 16" id="KW-0573">Peptidoglycan synthesis</keyword>
<dbReference type="HAMAP" id="MF_00037">
    <property type="entry name" value="MurB"/>
    <property type="match status" value="1"/>
</dbReference>
<evidence type="ECO:0000256" key="8">
    <source>
        <dbReference type="ARBA" id="ARBA00022827"/>
    </source>
</evidence>
<comment type="function">
    <text evidence="2 16">Cell wall formation.</text>
</comment>
<dbReference type="Proteomes" id="UP000053469">
    <property type="component" value="Unassembled WGS sequence"/>
</dbReference>
<evidence type="ECO:0000256" key="10">
    <source>
        <dbReference type="ARBA" id="ARBA00022960"/>
    </source>
</evidence>
<dbReference type="GO" id="GO:0009252">
    <property type="term" value="P:peptidoglycan biosynthetic process"/>
    <property type="evidence" value="ECO:0007669"/>
    <property type="project" value="UniProtKB-UniRule"/>
</dbReference>
<keyword evidence="7 16" id="KW-0285">Flavoprotein</keyword>
<comment type="similarity">
    <text evidence="16">Belongs to the MurB family.</text>
</comment>
<sequence length="360" mass="41734">MQVKKNLSLKNYNTFGVDVKTKYFAEIKNLKELKEILKQYPNEKILILGGGSNTLLIEDWNGITLKIELLGIEKIKEDEKEIYIKAYAGENWDAFVRYTVKNNWAGIENMVMVPGTVGGAVRENIACYGHNISTSIQMVEVVNLKTLEIEEIPQKECGYTYRNSKFKKEWKEKYLIISATFKLQKNSKEFELSYHERGGRYGSLTGELESFAKEPYSIHDVMEAVIRQRTKRLPTVEEFGTCGSFFKNPQVKFKKYKELSQKVKDLQFYPLEDLKYNMTDTKEFADDDYVKIPAGRLLDELGWKGKWEGNVGVSEKHALCVVTNKKATGKEIYEFIKKMQRNVEREYGIKLEPEVNIIKN</sequence>
<dbReference type="PANTHER" id="PTHR21071:SF4">
    <property type="entry name" value="UDP-N-ACETYLENOLPYRUVOYLGLUCOSAMINE REDUCTASE"/>
    <property type="match status" value="1"/>
</dbReference>
<dbReference type="InterPro" id="IPR036635">
    <property type="entry name" value="MurB_C_sf"/>
</dbReference>
<dbReference type="InterPro" id="IPR016169">
    <property type="entry name" value="FAD-bd_PCMH_sub2"/>
</dbReference>
<evidence type="ECO:0000256" key="7">
    <source>
        <dbReference type="ARBA" id="ARBA00022630"/>
    </source>
</evidence>
<dbReference type="GO" id="GO:0071555">
    <property type="term" value="P:cell wall organization"/>
    <property type="evidence" value="ECO:0007669"/>
    <property type="project" value="UniProtKB-KW"/>
</dbReference>
<dbReference type="Gene3D" id="3.30.43.10">
    <property type="entry name" value="Uridine Diphospho-n-acetylenolpyruvylglucosamine Reductase, domain 2"/>
    <property type="match status" value="1"/>
</dbReference>
<dbReference type="SUPFAM" id="SSF56194">
    <property type="entry name" value="Uridine diphospho-N-Acetylenolpyruvylglucosamine reductase, MurB, C-terminal domain"/>
    <property type="match status" value="1"/>
</dbReference>
<keyword evidence="9 16" id="KW-0521">NADP</keyword>
<evidence type="ECO:0000256" key="11">
    <source>
        <dbReference type="ARBA" id="ARBA00022984"/>
    </source>
</evidence>
<evidence type="ECO:0000256" key="16">
    <source>
        <dbReference type="HAMAP-Rule" id="MF_00037"/>
    </source>
</evidence>
<proteinExistence type="inferred from homology"/>
<dbReference type="UniPathway" id="UPA00219"/>
<keyword evidence="10 16" id="KW-0133">Cell shape</keyword>
<evidence type="ECO:0000256" key="4">
    <source>
        <dbReference type="ARBA" id="ARBA00004752"/>
    </source>
</evidence>
<comment type="cofactor">
    <cofactor evidence="1 16">
        <name>FAD</name>
        <dbReference type="ChEBI" id="CHEBI:57692"/>
    </cofactor>
</comment>
<dbReference type="Gene3D" id="3.90.78.10">
    <property type="entry name" value="UDP-N-acetylenolpyruvoylglucosamine reductase, C-terminal domain"/>
    <property type="match status" value="1"/>
</dbReference>
<dbReference type="GO" id="GO:0051301">
    <property type="term" value="P:cell division"/>
    <property type="evidence" value="ECO:0007669"/>
    <property type="project" value="UniProtKB-KW"/>
</dbReference>
<dbReference type="InterPro" id="IPR006094">
    <property type="entry name" value="Oxid_FAD_bind_N"/>
</dbReference>
<feature type="active site" evidence="16">
    <location>
        <position position="162"/>
    </location>
</feature>
<feature type="domain" description="FAD-binding PCMH-type" evidence="17">
    <location>
        <begin position="16"/>
        <end position="186"/>
    </location>
</feature>
<name>A0A101GYN2_9BACT</name>
<dbReference type="InterPro" id="IPR003170">
    <property type="entry name" value="MurB"/>
</dbReference>
<evidence type="ECO:0000256" key="15">
    <source>
        <dbReference type="ARBA" id="ARBA00048914"/>
    </source>
</evidence>
<keyword evidence="13 16" id="KW-0131">Cell cycle</keyword>
<evidence type="ECO:0000256" key="5">
    <source>
        <dbReference type="ARBA" id="ARBA00022490"/>
    </source>
</evidence>
<dbReference type="PROSITE" id="PS51387">
    <property type="entry name" value="FAD_PCMH"/>
    <property type="match status" value="1"/>
</dbReference>